<feature type="domain" description="PepSY" evidence="1">
    <location>
        <begin position="70"/>
        <end position="113"/>
    </location>
</feature>
<organism evidence="2">
    <name type="scientific">Marinobacter sp. MMG032</name>
    <dbReference type="NCBI Taxonomy" id="3158548"/>
    <lineage>
        <taxon>Bacteria</taxon>
        <taxon>Pseudomonadati</taxon>
        <taxon>Pseudomonadota</taxon>
        <taxon>Gammaproteobacteria</taxon>
        <taxon>Pseudomonadales</taxon>
        <taxon>Marinobacteraceae</taxon>
        <taxon>Marinobacter</taxon>
    </lineage>
</organism>
<reference evidence="2" key="1">
    <citation type="submission" date="2024-05" db="EMBL/GenBank/DDBJ databases">
        <title>Draft Genome Sequences of Flagellimonas sp. MMG031 and Marinobacter sp. MMG032 Isolated from the dinoflagellate Symbiodinium pilosum.</title>
        <authorList>
            <person name="Shikuma N.J."/>
            <person name="Farrell M.V."/>
        </authorList>
    </citation>
    <scope>NUCLEOTIDE SEQUENCE</scope>
    <source>
        <strain evidence="2">MMG032</strain>
    </source>
</reference>
<name>A0AAU7MMD8_9GAMM</name>
<protein>
    <submittedName>
        <fullName evidence="2">PepSY domain-containing protein</fullName>
    </submittedName>
</protein>
<sequence>MKNATKAANHYLRLLVLTVLLVLVIASVAGVPKALADDDEDWHSLHREVQAGRIKPLGEILESLSKDWIGDVIDVDLDHDDGRRIYEIELLGPQGQVVEFEVDAQTGEIIEMEGRNIQGMRRR</sequence>
<gene>
    <name evidence="2" type="ORF">ABNF92_14555</name>
</gene>
<proteinExistence type="predicted"/>
<dbReference type="KEGG" id="mamm:ABNF92_14555"/>
<dbReference type="Gene3D" id="3.10.450.40">
    <property type="match status" value="1"/>
</dbReference>
<dbReference type="EMBL" id="CP157802">
    <property type="protein sequence ID" value="XBQ18662.1"/>
    <property type="molecule type" value="Genomic_DNA"/>
</dbReference>
<dbReference type="Pfam" id="PF03413">
    <property type="entry name" value="PepSY"/>
    <property type="match status" value="1"/>
</dbReference>
<dbReference type="RefSeq" id="WP_349342533.1">
    <property type="nucleotide sequence ID" value="NZ_CP157802.1"/>
</dbReference>
<dbReference type="InterPro" id="IPR025711">
    <property type="entry name" value="PepSY"/>
</dbReference>
<accession>A0AAU7MMD8</accession>
<dbReference type="AlphaFoldDB" id="A0AAU7MMD8"/>
<evidence type="ECO:0000313" key="2">
    <source>
        <dbReference type="EMBL" id="XBQ18662.1"/>
    </source>
</evidence>
<evidence type="ECO:0000259" key="1">
    <source>
        <dbReference type="Pfam" id="PF03413"/>
    </source>
</evidence>